<dbReference type="EMBL" id="CP015332">
    <property type="protein sequence ID" value="ANA43939.1"/>
    <property type="molecule type" value="Genomic_DNA"/>
</dbReference>
<dbReference type="Proteomes" id="UP000078430">
    <property type="component" value="Plasmid lpT28"/>
</dbReference>
<organism evidence="10 11">
    <name type="scientific">Borrelia hermsii HS1</name>
    <dbReference type="NCBI Taxonomy" id="1867252"/>
    <lineage>
        <taxon>Bacteria</taxon>
        <taxon>Pseudomonadati</taxon>
        <taxon>Spirochaetota</taxon>
        <taxon>Spirochaetia</taxon>
        <taxon>Spirochaetales</taxon>
        <taxon>Borreliaceae</taxon>
        <taxon>Borrelia</taxon>
    </lineage>
</organism>
<evidence type="ECO:0000256" key="9">
    <source>
        <dbReference type="SAM" id="MobiDB-lite"/>
    </source>
</evidence>
<comment type="subcellular location">
    <subcellularLocation>
        <location evidence="2 8">Cell outer membrane</location>
        <topology evidence="2 8">Lipid-anchor</topology>
    </subcellularLocation>
</comment>
<dbReference type="SUPFAM" id="SSF74748">
    <property type="entry name" value="Variable surface antigen VlsE"/>
    <property type="match status" value="1"/>
</dbReference>
<evidence type="ECO:0000256" key="7">
    <source>
        <dbReference type="ARBA" id="ARBA00023288"/>
    </source>
</evidence>
<keyword evidence="5 8" id="KW-0564">Palmitate</keyword>
<dbReference type="InterPro" id="IPR000680">
    <property type="entry name" value="Borrelia_lipo"/>
</dbReference>
<evidence type="ECO:0000256" key="1">
    <source>
        <dbReference type="ARBA" id="ARBA00003932"/>
    </source>
</evidence>
<comment type="function">
    <text evidence="1 8">The Vlp and Vsp proteins are antigenically distinct proteins, only one vlp or vsp gene is transcriptionally active at any one time. Switching between these genes is a mechanism of host immune response evasion.</text>
</comment>
<evidence type="ECO:0000256" key="4">
    <source>
        <dbReference type="ARBA" id="ARBA00023136"/>
    </source>
</evidence>
<keyword evidence="7 8" id="KW-0449">Lipoprotein</keyword>
<evidence type="ECO:0000313" key="10">
    <source>
        <dbReference type="EMBL" id="ANA43939.1"/>
    </source>
</evidence>
<evidence type="ECO:0000313" key="11">
    <source>
        <dbReference type="Proteomes" id="UP000078430"/>
    </source>
</evidence>
<gene>
    <name evidence="10" type="primary">vlpD85</name>
    <name evidence="10" type="ORF">AXX13_T07</name>
</gene>
<evidence type="ECO:0000256" key="6">
    <source>
        <dbReference type="ARBA" id="ARBA00023237"/>
    </source>
</evidence>
<keyword evidence="4 8" id="KW-0472">Membrane</keyword>
<keyword evidence="3" id="KW-0732">Signal</keyword>
<keyword evidence="6 8" id="KW-0998">Cell outer membrane</keyword>
<evidence type="ECO:0000256" key="3">
    <source>
        <dbReference type="ARBA" id="ARBA00022729"/>
    </source>
</evidence>
<reference evidence="10 11" key="1">
    <citation type="journal article" date="2006" name="Mol. Microbiol.">
        <title>Antigenic variation by Borrelia hermsii occurs through recombination between extragenic repetitive elements on linear plasmids.</title>
        <authorList>
            <person name="Dai Q."/>
            <person name="Restrepo B.I."/>
            <person name="Porcella S.F."/>
            <person name="Raffel S.J."/>
            <person name="Schwan T.G."/>
            <person name="Barbour A.G."/>
        </authorList>
    </citation>
    <scope>NUCLEOTIDE SEQUENCE [LARGE SCALE GENOMIC DNA]</scope>
    <source>
        <strain evidence="10 11">HS1</strain>
    </source>
</reference>
<geneLocation type="plasmid" evidence="10 11">
    <name>lpT28</name>
</geneLocation>
<protein>
    <recommendedName>
        <fullName evidence="8">Variable large protein</fullName>
    </recommendedName>
</protein>
<name>A0ABM6ARR2_BORHE</name>
<dbReference type="Gene3D" id="1.20.120.240">
    <property type="entry name" value="Lipoprotein, type 6"/>
    <property type="match status" value="1"/>
</dbReference>
<sequence length="308" mass="31043">MLITGVFQVILTVSTKLEALEREVAKISGDLKAKVTATKTESKTFLEKPKSKSDTLGKEGATDGNCAKVKTVVDKFITGTLDKIAAGAKEAAKGATGAIAIGGATAGQDAAPAEAASVNALVKGIKIIVGIVLKENEGNAEATGKLLGTNAADGTEAQAAATSASIRAVSGADILQAIAESVEAANNEIGIDQAENAARIAAAKKEAKEFKADQKDAVIAAGIALRAMAKDGKFTAKQNEEKSANAVNGAAASAVGKTLSTLIIAIRNTVDSGLRTINEALATVKQADKSAEATNPAEATTSGQQAKN</sequence>
<feature type="compositionally biased region" description="Polar residues" evidence="9">
    <location>
        <begin position="297"/>
        <end position="308"/>
    </location>
</feature>
<keyword evidence="11" id="KW-1185">Reference proteome</keyword>
<dbReference type="Pfam" id="PF00921">
    <property type="entry name" value="Lipoprotein_2"/>
    <property type="match status" value="1"/>
</dbReference>
<dbReference type="InterPro" id="IPR036437">
    <property type="entry name" value="OspC-like_sf"/>
</dbReference>
<evidence type="ECO:0000256" key="8">
    <source>
        <dbReference type="RuleBase" id="RU363105"/>
    </source>
</evidence>
<keyword evidence="10" id="KW-0614">Plasmid</keyword>
<proteinExistence type="predicted"/>
<feature type="region of interest" description="Disordered" evidence="9">
    <location>
        <begin position="286"/>
        <end position="308"/>
    </location>
</feature>
<accession>A0ABM6ARR2</accession>
<reference evidence="10 11" key="2">
    <citation type="journal article" date="2016" name="Genome Announc.">
        <title>Chromosome and Plasmids of the Tick-Borne Relapsing Fever Agent Borrelia hermsii.</title>
        <authorList>
            <person name="Barbour A.G."/>
        </authorList>
    </citation>
    <scope>NUCLEOTIDE SEQUENCE [LARGE SCALE GENOMIC DNA]</scope>
    <source>
        <strain evidence="10 11">HS1</strain>
    </source>
</reference>
<evidence type="ECO:0000256" key="2">
    <source>
        <dbReference type="ARBA" id="ARBA00004459"/>
    </source>
</evidence>
<evidence type="ECO:0000256" key="5">
    <source>
        <dbReference type="ARBA" id="ARBA00023139"/>
    </source>
</evidence>